<gene>
    <name evidence="1" type="ORF">C3H48_09270</name>
</gene>
<comment type="caution">
    <text evidence="1">The sequence shown here is derived from an EMBL/GenBank/DDBJ whole genome shotgun (WGS) entry which is preliminary data.</text>
</comment>
<dbReference type="RefSeq" id="WP_126237200.1">
    <property type="nucleotide sequence ID" value="NZ_PRCE01000140.1"/>
</dbReference>
<organism evidence="1 2">
    <name type="scientific">Campylobacter jejuni</name>
    <dbReference type="NCBI Taxonomy" id="197"/>
    <lineage>
        <taxon>Bacteria</taxon>
        <taxon>Pseudomonadati</taxon>
        <taxon>Campylobacterota</taxon>
        <taxon>Epsilonproteobacteria</taxon>
        <taxon>Campylobacterales</taxon>
        <taxon>Campylobacteraceae</taxon>
        <taxon>Campylobacter</taxon>
    </lineage>
</organism>
<protein>
    <recommendedName>
        <fullName evidence="3">Autotransporter</fullName>
    </recommendedName>
</protein>
<sequence length="191" mass="20681">MYTPQARINTTVDKLVTSPIFESGNGPHSITIEKNGTLGNAGNEGRIISISTNNSDTSTVNLSNKGTINGGVYVRNESGFNGTVTVNTFENTGQVNGYISMGAGTSQGTFNIDNFINSGTMQSKSTVVHMTNVKIKTFTNYGLIDNFKNYSLAHSLAIRDQSTVENFNNIGTIQADSTDSIYRRSKHHKKL</sequence>
<evidence type="ECO:0008006" key="3">
    <source>
        <dbReference type="Google" id="ProtNLM"/>
    </source>
</evidence>
<proteinExistence type="predicted"/>
<dbReference type="EMBL" id="PRCE01000140">
    <property type="protein sequence ID" value="RTJ97417.1"/>
    <property type="molecule type" value="Genomic_DNA"/>
</dbReference>
<evidence type="ECO:0000313" key="1">
    <source>
        <dbReference type="EMBL" id="RTJ97417.1"/>
    </source>
</evidence>
<dbReference type="AlphaFoldDB" id="A0A431FV51"/>
<evidence type="ECO:0000313" key="2">
    <source>
        <dbReference type="Proteomes" id="UP000286791"/>
    </source>
</evidence>
<name>A0A431FV51_CAMJU</name>
<dbReference type="Proteomes" id="UP000286791">
    <property type="component" value="Unassembled WGS sequence"/>
</dbReference>
<reference evidence="1 2" key="1">
    <citation type="journal article" date="2019" name="Appl. Environ. Microbiol.">
        <title>Population genetics and characterization of Campylobacter jejuni isolates in western jackdaws and game birds in Finland.</title>
        <authorList>
            <person name="Kovanen S."/>
            <person name="Rossi M."/>
            <person name="Pohja-Mykra M."/>
            <person name="Nieminen T."/>
            <person name="Raunio-Saarnisto M."/>
            <person name="Sauvala M."/>
            <person name="Fredriksson-Ahomaa M."/>
            <person name="Hanninen M.L."/>
            <person name="Kivisto R."/>
        </authorList>
    </citation>
    <scope>NUCLEOTIDE SEQUENCE [LARGE SCALE GENOMIC DNA]</scope>
    <source>
        <strain evidence="1 2">CB304</strain>
    </source>
</reference>
<accession>A0A431FV51</accession>